<evidence type="ECO:0000256" key="1">
    <source>
        <dbReference type="SAM" id="Coils"/>
    </source>
</evidence>
<name>A0ABN7UPL9_GIGMA</name>
<keyword evidence="1" id="KW-0175">Coiled coil</keyword>
<evidence type="ECO:0000313" key="3">
    <source>
        <dbReference type="EMBL" id="CAG8639831.1"/>
    </source>
</evidence>
<keyword evidence="4" id="KW-1185">Reference proteome</keyword>
<dbReference type="Pfam" id="PF04880">
    <property type="entry name" value="NUDE_C"/>
    <property type="match status" value="1"/>
</dbReference>
<gene>
    <name evidence="3" type="ORF">GMARGA_LOCUS8785</name>
</gene>
<accession>A0ABN7UPL9</accession>
<dbReference type="InterPro" id="IPR006964">
    <property type="entry name" value="NUDE_dom"/>
</dbReference>
<evidence type="ECO:0000313" key="4">
    <source>
        <dbReference type="Proteomes" id="UP000789901"/>
    </source>
</evidence>
<evidence type="ECO:0000259" key="2">
    <source>
        <dbReference type="Pfam" id="PF04880"/>
    </source>
</evidence>
<proteinExistence type="predicted"/>
<sequence>KNQLIIQVQRLKDELRDVNIELAIMKNKEDSEYGPSPTSTAAAA</sequence>
<dbReference type="Proteomes" id="UP000789901">
    <property type="component" value="Unassembled WGS sequence"/>
</dbReference>
<protein>
    <submittedName>
        <fullName evidence="3">25230_t:CDS:1</fullName>
    </submittedName>
</protein>
<dbReference type="EMBL" id="CAJVQB010004572">
    <property type="protein sequence ID" value="CAG8639831.1"/>
    <property type="molecule type" value="Genomic_DNA"/>
</dbReference>
<feature type="domain" description="NUDE" evidence="2">
    <location>
        <begin position="1"/>
        <end position="33"/>
    </location>
</feature>
<feature type="coiled-coil region" evidence="1">
    <location>
        <begin position="1"/>
        <end position="28"/>
    </location>
</feature>
<reference evidence="3 4" key="1">
    <citation type="submission" date="2021-06" db="EMBL/GenBank/DDBJ databases">
        <authorList>
            <person name="Kallberg Y."/>
            <person name="Tangrot J."/>
            <person name="Rosling A."/>
        </authorList>
    </citation>
    <scope>NUCLEOTIDE SEQUENCE [LARGE SCALE GENOMIC DNA]</scope>
    <source>
        <strain evidence="3 4">120-4 pot B 10/14</strain>
    </source>
</reference>
<comment type="caution">
    <text evidence="3">The sequence shown here is derived from an EMBL/GenBank/DDBJ whole genome shotgun (WGS) entry which is preliminary data.</text>
</comment>
<organism evidence="3 4">
    <name type="scientific">Gigaspora margarita</name>
    <dbReference type="NCBI Taxonomy" id="4874"/>
    <lineage>
        <taxon>Eukaryota</taxon>
        <taxon>Fungi</taxon>
        <taxon>Fungi incertae sedis</taxon>
        <taxon>Mucoromycota</taxon>
        <taxon>Glomeromycotina</taxon>
        <taxon>Glomeromycetes</taxon>
        <taxon>Diversisporales</taxon>
        <taxon>Gigasporaceae</taxon>
        <taxon>Gigaspora</taxon>
    </lineage>
</organism>
<feature type="non-terminal residue" evidence="3">
    <location>
        <position position="1"/>
    </location>
</feature>